<protein>
    <submittedName>
        <fullName evidence="9">Uncharacterized protein</fullName>
    </submittedName>
</protein>
<dbReference type="FunFam" id="3.80.10.10:FF:000383">
    <property type="entry name" value="Leucine-rich repeat receptor protein kinase EMS1"/>
    <property type="match status" value="1"/>
</dbReference>
<dbReference type="InterPro" id="IPR046956">
    <property type="entry name" value="RLP23-like"/>
</dbReference>
<evidence type="ECO:0000256" key="6">
    <source>
        <dbReference type="ARBA" id="ARBA00022989"/>
    </source>
</evidence>
<evidence type="ECO:0000256" key="8">
    <source>
        <dbReference type="ARBA" id="ARBA00023180"/>
    </source>
</evidence>
<dbReference type="AlphaFoldDB" id="A0A8R7UQF3"/>
<keyword evidence="4" id="KW-0732">Signal</keyword>
<keyword evidence="10" id="KW-1185">Reference proteome</keyword>
<evidence type="ECO:0000256" key="5">
    <source>
        <dbReference type="ARBA" id="ARBA00022737"/>
    </source>
</evidence>
<reference evidence="9" key="2">
    <citation type="submission" date="2018-03" db="EMBL/GenBank/DDBJ databases">
        <title>The Triticum urartu genome reveals the dynamic nature of wheat genome evolution.</title>
        <authorList>
            <person name="Ling H."/>
            <person name="Ma B."/>
            <person name="Shi X."/>
            <person name="Liu H."/>
            <person name="Dong L."/>
            <person name="Sun H."/>
            <person name="Cao Y."/>
            <person name="Gao Q."/>
            <person name="Zheng S."/>
            <person name="Li Y."/>
            <person name="Yu Y."/>
            <person name="Du H."/>
            <person name="Qi M."/>
            <person name="Li Y."/>
            <person name="Yu H."/>
            <person name="Cui Y."/>
            <person name="Wang N."/>
            <person name="Chen C."/>
            <person name="Wu H."/>
            <person name="Zhao Y."/>
            <person name="Zhang J."/>
            <person name="Li Y."/>
            <person name="Zhou W."/>
            <person name="Zhang B."/>
            <person name="Hu W."/>
            <person name="Eijk M."/>
            <person name="Tang J."/>
            <person name="Witsenboer H."/>
            <person name="Zhao S."/>
            <person name="Li Z."/>
            <person name="Zhang A."/>
            <person name="Wang D."/>
            <person name="Liang C."/>
        </authorList>
    </citation>
    <scope>NUCLEOTIDE SEQUENCE [LARGE SCALE GENOMIC DNA]</scope>
    <source>
        <strain evidence="9">cv. G1812</strain>
    </source>
</reference>
<evidence type="ECO:0000313" key="10">
    <source>
        <dbReference type="Proteomes" id="UP000015106"/>
    </source>
</evidence>
<dbReference type="EnsemblPlants" id="TuG1812G0600000395.01.T01">
    <property type="protein sequence ID" value="TuG1812G0600000395.01.T01.cds286541"/>
    <property type="gene ID" value="TuG1812G0600000395.01"/>
</dbReference>
<proteinExistence type="predicted"/>
<keyword evidence="7" id="KW-0472">Membrane</keyword>
<comment type="subcellular location">
    <subcellularLocation>
        <location evidence="1">Membrane</location>
        <topology evidence="1">Single-pass type I membrane protein</topology>
    </subcellularLocation>
</comment>
<keyword evidence="2" id="KW-0433">Leucine-rich repeat</keyword>
<keyword evidence="5" id="KW-0677">Repeat</keyword>
<sequence length="140" mass="15709">NSITGEIPAEIGTLVQLKNLNLSSNNFNGKIPENIGALVQVESLDLSQNELSGEIPSSLSALTSLSRLNLSSTIWKERYRLEINCKHLKTRHLFILATRAFVPPLSRGNVHSQSQFQEKAIEMQVMVMWFRFSSPLVPDM</sequence>
<evidence type="ECO:0000256" key="3">
    <source>
        <dbReference type="ARBA" id="ARBA00022692"/>
    </source>
</evidence>
<reference evidence="10" key="1">
    <citation type="journal article" date="2013" name="Nature">
        <title>Draft genome of the wheat A-genome progenitor Triticum urartu.</title>
        <authorList>
            <person name="Ling H.Q."/>
            <person name="Zhao S."/>
            <person name="Liu D."/>
            <person name="Wang J."/>
            <person name="Sun H."/>
            <person name="Zhang C."/>
            <person name="Fan H."/>
            <person name="Li D."/>
            <person name="Dong L."/>
            <person name="Tao Y."/>
            <person name="Gao C."/>
            <person name="Wu H."/>
            <person name="Li Y."/>
            <person name="Cui Y."/>
            <person name="Guo X."/>
            <person name="Zheng S."/>
            <person name="Wang B."/>
            <person name="Yu K."/>
            <person name="Liang Q."/>
            <person name="Yang W."/>
            <person name="Lou X."/>
            <person name="Chen J."/>
            <person name="Feng M."/>
            <person name="Jian J."/>
            <person name="Zhang X."/>
            <person name="Luo G."/>
            <person name="Jiang Y."/>
            <person name="Liu J."/>
            <person name="Wang Z."/>
            <person name="Sha Y."/>
            <person name="Zhang B."/>
            <person name="Wu H."/>
            <person name="Tang D."/>
            <person name="Shen Q."/>
            <person name="Xue P."/>
            <person name="Zou S."/>
            <person name="Wang X."/>
            <person name="Liu X."/>
            <person name="Wang F."/>
            <person name="Yang Y."/>
            <person name="An X."/>
            <person name="Dong Z."/>
            <person name="Zhang K."/>
            <person name="Zhang X."/>
            <person name="Luo M.C."/>
            <person name="Dvorak J."/>
            <person name="Tong Y."/>
            <person name="Wang J."/>
            <person name="Yang H."/>
            <person name="Li Z."/>
            <person name="Wang D."/>
            <person name="Zhang A."/>
            <person name="Wang J."/>
        </authorList>
    </citation>
    <scope>NUCLEOTIDE SEQUENCE</scope>
    <source>
        <strain evidence="10">cv. G1812</strain>
    </source>
</reference>
<reference evidence="9" key="3">
    <citation type="submission" date="2022-06" db="UniProtKB">
        <authorList>
            <consortium name="EnsemblPlants"/>
        </authorList>
    </citation>
    <scope>IDENTIFICATION</scope>
</reference>
<dbReference type="PANTHER" id="PTHR48063:SF89">
    <property type="entry name" value="LEUCINE-RICH REPEAT-CONTAINING N-TERMINAL PLANT-TYPE DOMAIN-CONTAINING PROTEIN"/>
    <property type="match status" value="1"/>
</dbReference>
<dbReference type="InterPro" id="IPR032675">
    <property type="entry name" value="LRR_dom_sf"/>
</dbReference>
<name>A0A8R7UQF3_TRIUA</name>
<dbReference type="Gramene" id="TuG1812G0600000395.01.T01">
    <property type="protein sequence ID" value="TuG1812G0600000395.01.T01.cds286541"/>
    <property type="gene ID" value="TuG1812G0600000395.01"/>
</dbReference>
<organism evidence="9 10">
    <name type="scientific">Triticum urartu</name>
    <name type="common">Red wild einkorn</name>
    <name type="synonym">Crithodium urartu</name>
    <dbReference type="NCBI Taxonomy" id="4572"/>
    <lineage>
        <taxon>Eukaryota</taxon>
        <taxon>Viridiplantae</taxon>
        <taxon>Streptophyta</taxon>
        <taxon>Embryophyta</taxon>
        <taxon>Tracheophyta</taxon>
        <taxon>Spermatophyta</taxon>
        <taxon>Magnoliopsida</taxon>
        <taxon>Liliopsida</taxon>
        <taxon>Poales</taxon>
        <taxon>Poaceae</taxon>
        <taxon>BOP clade</taxon>
        <taxon>Pooideae</taxon>
        <taxon>Triticodae</taxon>
        <taxon>Triticeae</taxon>
        <taxon>Triticinae</taxon>
        <taxon>Triticum</taxon>
    </lineage>
</organism>
<keyword evidence="8" id="KW-0325">Glycoprotein</keyword>
<dbReference type="SUPFAM" id="SSF52058">
    <property type="entry name" value="L domain-like"/>
    <property type="match status" value="1"/>
</dbReference>
<evidence type="ECO:0000256" key="4">
    <source>
        <dbReference type="ARBA" id="ARBA00022729"/>
    </source>
</evidence>
<dbReference type="InterPro" id="IPR001611">
    <property type="entry name" value="Leu-rich_rpt"/>
</dbReference>
<keyword evidence="6" id="KW-1133">Transmembrane helix</keyword>
<evidence type="ECO:0000256" key="2">
    <source>
        <dbReference type="ARBA" id="ARBA00022614"/>
    </source>
</evidence>
<evidence type="ECO:0000256" key="1">
    <source>
        <dbReference type="ARBA" id="ARBA00004479"/>
    </source>
</evidence>
<accession>A0A8R7UQF3</accession>
<dbReference type="PANTHER" id="PTHR48063">
    <property type="entry name" value="LRR RECEPTOR-LIKE KINASE"/>
    <property type="match status" value="1"/>
</dbReference>
<evidence type="ECO:0000256" key="7">
    <source>
        <dbReference type="ARBA" id="ARBA00023136"/>
    </source>
</evidence>
<dbReference type="Proteomes" id="UP000015106">
    <property type="component" value="Chromosome 6"/>
</dbReference>
<keyword evidence="3" id="KW-0812">Transmembrane</keyword>
<dbReference type="GO" id="GO:0016020">
    <property type="term" value="C:membrane"/>
    <property type="evidence" value="ECO:0007669"/>
    <property type="project" value="UniProtKB-SubCell"/>
</dbReference>
<dbReference type="Gene3D" id="3.80.10.10">
    <property type="entry name" value="Ribonuclease Inhibitor"/>
    <property type="match status" value="1"/>
</dbReference>
<evidence type="ECO:0000313" key="9">
    <source>
        <dbReference type="EnsemblPlants" id="TuG1812G0600000395.01.T01.cds286541"/>
    </source>
</evidence>
<dbReference type="Pfam" id="PF13855">
    <property type="entry name" value="LRR_8"/>
    <property type="match status" value="1"/>
</dbReference>